<protein>
    <submittedName>
        <fullName evidence="3">Cryptic protein cnp1</fullName>
    </submittedName>
</protein>
<keyword evidence="1" id="KW-0732">Signal</keyword>
<gene>
    <name evidence="3" type="ORF">D0T90_07885</name>
</gene>
<dbReference type="OrthoDB" id="8612340at2"/>
<evidence type="ECO:0000313" key="3">
    <source>
        <dbReference type="EMBL" id="QEY25044.1"/>
    </source>
</evidence>
<reference evidence="3 4" key="1">
    <citation type="submission" date="2018-08" db="EMBL/GenBank/DDBJ databases">
        <title>Neisseria animalis ATCC 49930 complete genome.</title>
        <authorList>
            <person name="Veseli I.A."/>
            <person name="Mascarenhas dos Santos A.C."/>
            <person name="Buttler R."/>
            <person name="Pombert J.-F."/>
        </authorList>
    </citation>
    <scope>NUCLEOTIDE SEQUENCE [LARGE SCALE GENOMIC DNA]</scope>
    <source>
        <strain evidence="3 4">ATCC 49930</strain>
    </source>
</reference>
<feature type="chain" id="PRO_5030582820" evidence="1">
    <location>
        <begin position="19"/>
        <end position="203"/>
    </location>
</feature>
<dbReference type="KEGG" id="naq:D0T90_07885"/>
<accession>A0A5P3MU00</accession>
<feature type="domain" description="CNP1-like uncharacterised" evidence="2">
    <location>
        <begin position="40"/>
        <end position="187"/>
    </location>
</feature>
<proteinExistence type="predicted"/>
<dbReference type="InterPro" id="IPR014861">
    <property type="entry name" value="CNP1-like_dom"/>
</dbReference>
<dbReference type="Proteomes" id="UP000325536">
    <property type="component" value="Chromosome"/>
</dbReference>
<sequence>MRRLILPLLILSAATAFALPRSDKDTLTNIRYQESAAEKAAREFKEAEAELPPLPDTGSGEWFDLYVGEHYGKKPKILLNSLQIMPAPDTSIRYILNVQSANGHDNLTAEGMFCARSSFNLGGDKRSSYKVFSYGDTVNNRWIQPRKGEWKPLGQAMSRNDELRAVLYQAFCVNGTPNTTAGLIERLHERGGKHAPSLRNSYK</sequence>
<dbReference type="RefSeq" id="WP_123795989.1">
    <property type="nucleotide sequence ID" value="NZ_CP031699.1"/>
</dbReference>
<dbReference type="Pfam" id="PF08750">
    <property type="entry name" value="CNP1"/>
    <property type="match status" value="1"/>
</dbReference>
<dbReference type="AlphaFoldDB" id="A0A5P3MU00"/>
<keyword evidence="4" id="KW-1185">Reference proteome</keyword>
<evidence type="ECO:0000256" key="1">
    <source>
        <dbReference type="SAM" id="SignalP"/>
    </source>
</evidence>
<organism evidence="3 4">
    <name type="scientific">Neisseria animalis</name>
    <dbReference type="NCBI Taxonomy" id="492"/>
    <lineage>
        <taxon>Bacteria</taxon>
        <taxon>Pseudomonadati</taxon>
        <taxon>Pseudomonadota</taxon>
        <taxon>Betaproteobacteria</taxon>
        <taxon>Neisseriales</taxon>
        <taxon>Neisseriaceae</taxon>
        <taxon>Neisseria</taxon>
    </lineage>
</organism>
<feature type="signal peptide" evidence="1">
    <location>
        <begin position="1"/>
        <end position="18"/>
    </location>
</feature>
<name>A0A5P3MU00_NEIAN</name>
<evidence type="ECO:0000259" key="2">
    <source>
        <dbReference type="Pfam" id="PF08750"/>
    </source>
</evidence>
<dbReference type="EMBL" id="CP031699">
    <property type="protein sequence ID" value="QEY25044.1"/>
    <property type="molecule type" value="Genomic_DNA"/>
</dbReference>
<evidence type="ECO:0000313" key="4">
    <source>
        <dbReference type="Proteomes" id="UP000325536"/>
    </source>
</evidence>